<dbReference type="CDD" id="cd03747">
    <property type="entry name" value="Ntn_PGA_like"/>
    <property type="match status" value="1"/>
</dbReference>
<comment type="caution">
    <text evidence="7">The sequence shown here is derived from an EMBL/GenBank/DDBJ whole genome shotgun (WGS) entry which is preliminary data.</text>
</comment>
<dbReference type="GO" id="GO:0017000">
    <property type="term" value="P:antibiotic biosynthetic process"/>
    <property type="evidence" value="ECO:0007669"/>
    <property type="project" value="InterPro"/>
</dbReference>
<dbReference type="Gene3D" id="1.10.439.10">
    <property type="entry name" value="Penicillin Amidohydrolase, domain 1"/>
    <property type="match status" value="1"/>
</dbReference>
<keyword evidence="5" id="KW-0479">Metal-binding</keyword>
<feature type="binding site" evidence="5">
    <location>
        <position position="333"/>
    </location>
    <ligand>
        <name>Ca(2+)</name>
        <dbReference type="ChEBI" id="CHEBI:29108"/>
    </ligand>
</feature>
<dbReference type="InterPro" id="IPR029055">
    <property type="entry name" value="Ntn_hydrolases_N"/>
</dbReference>
<dbReference type="AlphaFoldDB" id="A0A7Z0HYU3"/>
<evidence type="ECO:0000256" key="1">
    <source>
        <dbReference type="ARBA" id="ARBA00006586"/>
    </source>
</evidence>
<feature type="binding site" evidence="5">
    <location>
        <position position="195"/>
    </location>
    <ligand>
        <name>Ca(2+)</name>
        <dbReference type="ChEBI" id="CHEBI:29108"/>
    </ligand>
</feature>
<organism evidence="7 8">
    <name type="scientific">Rhabdonatronobacter sediminivivens</name>
    <dbReference type="NCBI Taxonomy" id="2743469"/>
    <lineage>
        <taxon>Bacteria</taxon>
        <taxon>Pseudomonadati</taxon>
        <taxon>Pseudomonadota</taxon>
        <taxon>Alphaproteobacteria</taxon>
        <taxon>Rhodobacterales</taxon>
        <taxon>Paracoccaceae</taxon>
        <taxon>Rhabdonatronobacter</taxon>
    </lineage>
</organism>
<dbReference type="Gene3D" id="2.30.120.10">
    <property type="match status" value="1"/>
</dbReference>
<dbReference type="GO" id="GO:0046872">
    <property type="term" value="F:metal ion binding"/>
    <property type="evidence" value="ECO:0007669"/>
    <property type="project" value="UniProtKB-KW"/>
</dbReference>
<keyword evidence="2" id="KW-0378">Hydrolase</keyword>
<dbReference type="PANTHER" id="PTHR34218">
    <property type="entry name" value="PEPTIDASE S45 PENICILLIN AMIDASE"/>
    <property type="match status" value="1"/>
</dbReference>
<dbReference type="SUPFAM" id="SSF56235">
    <property type="entry name" value="N-terminal nucleophile aminohydrolases (Ntn hydrolases)"/>
    <property type="match status" value="1"/>
</dbReference>
<protein>
    <submittedName>
        <fullName evidence="7">Penicillin acylase family protein</fullName>
    </submittedName>
</protein>
<dbReference type="Gene3D" id="1.10.1400.10">
    <property type="match status" value="1"/>
</dbReference>
<dbReference type="InterPro" id="IPR014395">
    <property type="entry name" value="Pen/GL7ACA/AHL_acylase"/>
</dbReference>
<dbReference type="PANTHER" id="PTHR34218:SF4">
    <property type="entry name" value="ACYL-HOMOSERINE LACTONE ACYLASE QUIP"/>
    <property type="match status" value="1"/>
</dbReference>
<dbReference type="PIRSF" id="PIRSF001227">
    <property type="entry name" value="Pen_acylase"/>
    <property type="match status" value="1"/>
</dbReference>
<dbReference type="InterPro" id="IPR002692">
    <property type="entry name" value="S45"/>
</dbReference>
<keyword evidence="8" id="KW-1185">Reference proteome</keyword>
<evidence type="ECO:0000256" key="3">
    <source>
        <dbReference type="ARBA" id="ARBA00023145"/>
    </source>
</evidence>
<dbReference type="InterPro" id="IPR043146">
    <property type="entry name" value="Penicillin_amidase_N_B-knob"/>
</dbReference>
<keyword evidence="5" id="KW-0106">Calcium</keyword>
<dbReference type="Proteomes" id="UP000529417">
    <property type="component" value="Unassembled WGS sequence"/>
</dbReference>
<dbReference type="InterPro" id="IPR023343">
    <property type="entry name" value="Penicillin_amidase_dom1"/>
</dbReference>
<evidence type="ECO:0000256" key="4">
    <source>
        <dbReference type="PIRSR" id="PIRSR001227-1"/>
    </source>
</evidence>
<dbReference type="Gene3D" id="3.60.20.10">
    <property type="entry name" value="Glutamine Phosphoribosylpyrophosphate, subunit 1, domain 1"/>
    <property type="match status" value="1"/>
</dbReference>
<proteinExistence type="inferred from homology"/>
<keyword evidence="6" id="KW-0812">Transmembrane</keyword>
<keyword evidence="6" id="KW-1133">Transmembrane helix</keyword>
<dbReference type="Pfam" id="PF01804">
    <property type="entry name" value="Penicil_amidase"/>
    <property type="match status" value="1"/>
</dbReference>
<gene>
    <name evidence="7" type="ORF">HUK65_06885</name>
</gene>
<accession>A0A7Z0HYU3</accession>
<evidence type="ECO:0000256" key="6">
    <source>
        <dbReference type="SAM" id="Phobius"/>
    </source>
</evidence>
<evidence type="ECO:0000256" key="5">
    <source>
        <dbReference type="PIRSR" id="PIRSR001227-2"/>
    </source>
</evidence>
<comment type="cofactor">
    <cofactor evidence="5">
        <name>Ca(2+)</name>
        <dbReference type="ChEBI" id="CHEBI:29108"/>
    </cofactor>
    <text evidence="5">Binds 1 Ca(2+) ion per dimer.</text>
</comment>
<comment type="similarity">
    <text evidence="1">Belongs to the peptidase S45 family.</text>
</comment>
<dbReference type="InterPro" id="IPR043147">
    <property type="entry name" value="Penicillin_amidase_A-knob"/>
</dbReference>
<reference evidence="7 8" key="1">
    <citation type="journal article" date="2000" name="Arch. Microbiol.">
        <title>Rhodobaca bogoriensis gen. nov. and sp. nov., an alkaliphilic purple nonsulfur bacterium from African Rift Valley soda lakes.</title>
        <authorList>
            <person name="Milford A.D."/>
            <person name="Achenbach L.A."/>
            <person name="Jung D.O."/>
            <person name="Madigan M.T."/>
        </authorList>
    </citation>
    <scope>NUCLEOTIDE SEQUENCE [LARGE SCALE GENOMIC DNA]</scope>
    <source>
        <strain evidence="7 8">2376</strain>
    </source>
</reference>
<feature type="binding site" evidence="5">
    <location>
        <position position="336"/>
    </location>
    <ligand>
        <name>Ca(2+)</name>
        <dbReference type="ChEBI" id="CHEBI:29108"/>
    </ligand>
</feature>
<keyword evidence="6" id="KW-0472">Membrane</keyword>
<name>A0A7Z0HYU3_9RHOB</name>
<keyword evidence="3" id="KW-0865">Zymogen</keyword>
<dbReference type="EMBL" id="JACBXS010000010">
    <property type="protein sequence ID" value="NYS24715.1"/>
    <property type="molecule type" value="Genomic_DNA"/>
</dbReference>
<evidence type="ECO:0000313" key="8">
    <source>
        <dbReference type="Proteomes" id="UP000529417"/>
    </source>
</evidence>
<dbReference type="GO" id="GO:0016811">
    <property type="term" value="F:hydrolase activity, acting on carbon-nitrogen (but not peptide) bonds, in linear amides"/>
    <property type="evidence" value="ECO:0007669"/>
    <property type="project" value="InterPro"/>
</dbReference>
<evidence type="ECO:0000256" key="2">
    <source>
        <dbReference type="ARBA" id="ARBA00022801"/>
    </source>
</evidence>
<feature type="transmembrane region" description="Helical" evidence="6">
    <location>
        <begin position="7"/>
        <end position="30"/>
    </location>
</feature>
<sequence>MFTFFRWLLRIFTALAILAVIGVGLSYFFLSRSLPDYNARLTVPGLEAPVEIVRNTHNVPHIFGESDEDVFFGLGFAHAQDRLWQMMLLRRTAQGRLSEVFGPRTLRTDELMRRLDIYPLAQRAVTAQDAETRAALEAYSRGINAWVQAVNEGARGRGAPEFFLFPGELPLWQPADSLAVMKVMAVQLSDQIQREVQRARTSLLVDPERLRDLLPDAPGRGVAALPDYATLMPGVRPSRDPLRFAGGALSPIRDVGMAGASNAFAAAPSRSAAGGTLLANDPHLGLTAPSSMYLARLELSSGGVIGATIPGIPAVLMGRSDHLGWGLTSSYMDDLDVFIERLDPEDPQRYRTPEGWAEFETRRSIIRVKDDAPMTLTLRWSENGPILPGAHYELGSVTPPGHVAAIAWTMLQEDNTSMTGAMRLMRARSIDEALKAGELVTAPSQNLMLVDNDRIAMQTLGRMPRRDADHLTEGRMPAAGWVAENRWRGTLPYSANPRFVEPAGGILGNTNNKILDRPFPLHVSHDWGDTQRINRWLRLMGMREVHTRDSFIEAQLDTVSQAARTLLPLVAADLWFSGEAAPTGTRAHLRQQALNLLADWNGEMNEHLPEPLIYAAWMRELQYRLIRDRLGPMAANFRRLEPVFIERVFSDTEGASEWCNIVQSSQRESCTEIAQMALDGALVWLSERYGPNPESWRWGDAHTATHRHSVLGEVPGLGFFVNIRQSTSGGDHTLMRGQTSGQDPDPFANVHGAVYRGVYDFADPDSSVFIISTGQSGHPLSRHYDDLGDLWRRGEYIPMSLDPDLARGGAVGISRLEPR</sequence>
<feature type="active site" description="Nucleophile" evidence="4">
    <location>
        <position position="261"/>
    </location>
</feature>
<evidence type="ECO:0000313" key="7">
    <source>
        <dbReference type="EMBL" id="NYS24715.1"/>
    </source>
</evidence>
<dbReference type="RefSeq" id="WP_179905416.1">
    <property type="nucleotide sequence ID" value="NZ_JACBXS010000010.1"/>
</dbReference>